<feature type="transmembrane region" description="Helical" evidence="1">
    <location>
        <begin position="207"/>
        <end position="228"/>
    </location>
</feature>
<reference evidence="2" key="1">
    <citation type="journal article" date="2022" name="bioRxiv">
        <title>Sequencing and chromosome-scale assembly of the giantPleurodeles waltlgenome.</title>
        <authorList>
            <person name="Brown T."/>
            <person name="Elewa A."/>
            <person name="Iarovenko S."/>
            <person name="Subramanian E."/>
            <person name="Araus A.J."/>
            <person name="Petzold A."/>
            <person name="Susuki M."/>
            <person name="Suzuki K.-i.T."/>
            <person name="Hayashi T."/>
            <person name="Toyoda A."/>
            <person name="Oliveira C."/>
            <person name="Osipova E."/>
            <person name="Leigh N.D."/>
            <person name="Simon A."/>
            <person name="Yun M.H."/>
        </authorList>
    </citation>
    <scope>NUCLEOTIDE SEQUENCE</scope>
    <source>
        <strain evidence="2">20211129_DDA</strain>
        <tissue evidence="2">Liver</tissue>
    </source>
</reference>
<evidence type="ECO:0008006" key="4">
    <source>
        <dbReference type="Google" id="ProtNLM"/>
    </source>
</evidence>
<protein>
    <recommendedName>
        <fullName evidence="4">Reverse transcriptase zinc-binding domain-containing protein</fullName>
    </recommendedName>
</protein>
<evidence type="ECO:0000313" key="2">
    <source>
        <dbReference type="EMBL" id="KAJ1082193.1"/>
    </source>
</evidence>
<evidence type="ECO:0000313" key="3">
    <source>
        <dbReference type="Proteomes" id="UP001066276"/>
    </source>
</evidence>
<sequence length="229" mass="26390">MSMHRFGTLLAQDALAIPLKEAGFLQWKHLCYNGELRDFNNLNIEVGGGLSKFKCLQMKSWVGNVTEEVGSTNGLVDQMQLDIPMKKEVARWDWLMMDIVDGESNLPEEIWRECLPKPQLKDLWQVSTALLYNTVKLAALRRNHLFSIHRAFWTPKKLSRLRQDNVVRCKKCGFASAADLHMFIDCPLLHSLAYALDKVLAGLFEDFIIWGWAILILDYALFLIIMYVE</sequence>
<keyword evidence="1" id="KW-0812">Transmembrane</keyword>
<keyword evidence="1" id="KW-0472">Membrane</keyword>
<accession>A0AAV7KTB6</accession>
<gene>
    <name evidence="2" type="ORF">NDU88_002361</name>
</gene>
<dbReference type="Proteomes" id="UP001066276">
    <property type="component" value="Chromosome 12"/>
</dbReference>
<comment type="caution">
    <text evidence="2">The sequence shown here is derived from an EMBL/GenBank/DDBJ whole genome shotgun (WGS) entry which is preliminary data.</text>
</comment>
<name>A0AAV7KTB6_PLEWA</name>
<organism evidence="2 3">
    <name type="scientific">Pleurodeles waltl</name>
    <name type="common">Iberian ribbed newt</name>
    <dbReference type="NCBI Taxonomy" id="8319"/>
    <lineage>
        <taxon>Eukaryota</taxon>
        <taxon>Metazoa</taxon>
        <taxon>Chordata</taxon>
        <taxon>Craniata</taxon>
        <taxon>Vertebrata</taxon>
        <taxon>Euteleostomi</taxon>
        <taxon>Amphibia</taxon>
        <taxon>Batrachia</taxon>
        <taxon>Caudata</taxon>
        <taxon>Salamandroidea</taxon>
        <taxon>Salamandridae</taxon>
        <taxon>Pleurodelinae</taxon>
        <taxon>Pleurodeles</taxon>
    </lineage>
</organism>
<keyword evidence="3" id="KW-1185">Reference proteome</keyword>
<dbReference type="EMBL" id="JANPWB010000016">
    <property type="protein sequence ID" value="KAJ1082193.1"/>
    <property type="molecule type" value="Genomic_DNA"/>
</dbReference>
<proteinExistence type="predicted"/>
<dbReference type="AlphaFoldDB" id="A0AAV7KTB6"/>
<evidence type="ECO:0000256" key="1">
    <source>
        <dbReference type="SAM" id="Phobius"/>
    </source>
</evidence>
<keyword evidence="1" id="KW-1133">Transmembrane helix</keyword>